<evidence type="ECO:0000256" key="2">
    <source>
        <dbReference type="ARBA" id="ARBA00004906"/>
    </source>
</evidence>
<dbReference type="CDD" id="cd17039">
    <property type="entry name" value="Ubl_ubiquitin_like"/>
    <property type="match status" value="1"/>
</dbReference>
<dbReference type="GO" id="GO:0008270">
    <property type="term" value="F:zinc ion binding"/>
    <property type="evidence" value="ECO:0007669"/>
    <property type="project" value="UniProtKB-KW"/>
</dbReference>
<keyword evidence="9" id="KW-0238">DNA-binding</keyword>
<evidence type="ECO:0000256" key="14">
    <source>
        <dbReference type="SAM" id="MobiDB-lite"/>
    </source>
</evidence>
<dbReference type="SMART" id="SM00184">
    <property type="entry name" value="RING"/>
    <property type="match status" value="2"/>
</dbReference>
<dbReference type="AlphaFoldDB" id="A0A9W8AWK0"/>
<keyword evidence="6 12" id="KW-0863">Zinc-finger</keyword>
<dbReference type="Proteomes" id="UP001150925">
    <property type="component" value="Unassembled WGS sequence"/>
</dbReference>
<evidence type="ECO:0000256" key="7">
    <source>
        <dbReference type="ARBA" id="ARBA00022786"/>
    </source>
</evidence>
<accession>A0A9W8AWK0</accession>
<comment type="caution">
    <text evidence="19">The sequence shown here is derived from an EMBL/GenBank/DDBJ whole genome shotgun (WGS) entry which is preliminary data.</text>
</comment>
<dbReference type="Gene3D" id="3.10.20.90">
    <property type="entry name" value="Phosphatidylinositol 3-kinase Catalytic Subunit, Chain A, domain 1"/>
    <property type="match status" value="1"/>
</dbReference>
<feature type="domain" description="YDG" evidence="18">
    <location>
        <begin position="265"/>
        <end position="431"/>
    </location>
</feature>
<dbReference type="InterPro" id="IPR001965">
    <property type="entry name" value="Znf_PHD"/>
</dbReference>
<dbReference type="InterPro" id="IPR001841">
    <property type="entry name" value="Znf_RING"/>
</dbReference>
<dbReference type="SUPFAM" id="SSF57850">
    <property type="entry name" value="RING/U-box"/>
    <property type="match status" value="1"/>
</dbReference>
<reference evidence="19" key="1">
    <citation type="submission" date="2022-07" db="EMBL/GenBank/DDBJ databases">
        <title>Phylogenomic reconstructions and comparative analyses of Kickxellomycotina fungi.</title>
        <authorList>
            <person name="Reynolds N.K."/>
            <person name="Stajich J.E."/>
            <person name="Barry K."/>
            <person name="Grigoriev I.V."/>
            <person name="Crous P."/>
            <person name="Smith M.E."/>
        </authorList>
    </citation>
    <scope>NUCLEOTIDE SEQUENCE</scope>
    <source>
        <strain evidence="19">RSA 1196</strain>
    </source>
</reference>
<evidence type="ECO:0000256" key="6">
    <source>
        <dbReference type="ARBA" id="ARBA00022771"/>
    </source>
</evidence>
<dbReference type="GO" id="GO:0005634">
    <property type="term" value="C:nucleus"/>
    <property type="evidence" value="ECO:0007669"/>
    <property type="project" value="UniProtKB-SubCell"/>
</dbReference>
<dbReference type="SUPFAM" id="SSF88697">
    <property type="entry name" value="PUA domain-like"/>
    <property type="match status" value="1"/>
</dbReference>
<dbReference type="PROSITE" id="PS50089">
    <property type="entry name" value="ZF_RING_2"/>
    <property type="match status" value="1"/>
</dbReference>
<dbReference type="Pfam" id="PF13923">
    <property type="entry name" value="zf-C3HC4_2"/>
    <property type="match status" value="1"/>
</dbReference>
<feature type="domain" description="RING-type" evidence="17">
    <location>
        <begin position="548"/>
        <end position="587"/>
    </location>
</feature>
<evidence type="ECO:0000256" key="1">
    <source>
        <dbReference type="ARBA" id="ARBA00000900"/>
    </source>
</evidence>
<dbReference type="PANTHER" id="PTHR14140:SF45">
    <property type="entry name" value="RING-TYPE E3 UBIQUITIN TRANSFERASE"/>
    <property type="match status" value="1"/>
</dbReference>
<evidence type="ECO:0000259" key="17">
    <source>
        <dbReference type="PROSITE" id="PS50089"/>
    </source>
</evidence>
<name>A0A9W8AWK0_9FUNG</name>
<dbReference type="PROSITE" id="PS00518">
    <property type="entry name" value="ZF_RING_1"/>
    <property type="match status" value="1"/>
</dbReference>
<keyword evidence="4" id="KW-0808">Transferase</keyword>
<feature type="region of interest" description="Disordered" evidence="14">
    <location>
        <begin position="84"/>
        <end position="136"/>
    </location>
</feature>
<keyword evidence="10 13" id="KW-0539">Nucleus</keyword>
<dbReference type="OrthoDB" id="2270193at2759"/>
<dbReference type="InterPro" id="IPR019787">
    <property type="entry name" value="Znf_PHD-finger"/>
</dbReference>
<comment type="catalytic activity">
    <reaction evidence="1">
        <text>S-ubiquitinyl-[E2 ubiquitin-conjugating enzyme]-L-cysteine + [acceptor protein]-L-lysine = [E2 ubiquitin-conjugating enzyme]-L-cysteine + N(6)-ubiquitinyl-[acceptor protein]-L-lysine.</text>
        <dbReference type="EC" id="2.3.2.27"/>
    </reaction>
</comment>
<evidence type="ECO:0000256" key="8">
    <source>
        <dbReference type="ARBA" id="ARBA00022833"/>
    </source>
</evidence>
<dbReference type="SMART" id="SM00249">
    <property type="entry name" value="PHD"/>
    <property type="match status" value="1"/>
</dbReference>
<feature type="compositionally biased region" description="Low complexity" evidence="14">
    <location>
        <begin position="755"/>
        <end position="767"/>
    </location>
</feature>
<sequence length="797" mass="87707">MQVRIRLQEGDKGTIEIHKREPIKNVRQAIMKLLKLENDKSITLRIFHLGKELEDVYNAFDYNIRALDTLICFPRPVQQTLANQAENSKGEAAVATPDAESNSGQGSKLTSSSTAPPPSDKVPKRPLPTVQESVGDLPDSLLEELAREDCLRCKGRQDKPCTQCGCNVCGGKDDEDKTLICEECQMYFHMACLPTPLKKIPEEDWYCHHCFNDPNVVIKRGENPQKMSKARQKMPSATCQRKWGGGMACASVNKKCTIVKPTHVGPIPGIPVGSLWYYRITLSESGVHRPPVGGIAGSSATGAVSVVLAAGYPEDEDFGEEFVYTGSGGRNLADGNKRTGAQSFDQELTRYNLALARTCDAPINGVKGAVANDWKKSRAVRVVRSYKLAKHHPKYAPEEGVRYDGIYRLVKYWPDRSFTNDFKVWRFLFRRDDPEPAPWTPEGIERSVRLGIQMIGRPENLPEGKAKGKGATKATKSSATSSSSKASSSKSANKNPLTVLQRHLIPGQVLTMIDIDKVNRRNWQKAFESKATTLNEFLDQLATDIFVCPICVELVEMPVTTECSHNVCRNCLVRSREKLGDICPVCRTALVDMPENPKVNRNLASILRAMIPSYCSDQPIEQMSPYNRKREARGVRSPKETSPTSRLGGGSERDELPIREGSPIAKRMKLEGAIEKAPASAPRRNVARKRTGGSKKKPGVAPMLVDNSETNTTDDNVDPNMNEMTGGSNLATTTSPLSEMPESPCSSNGTHRRVLSSSNHVPSSQSVITENGPKMNSSLPTDPVSITVNPQDLVIQP</sequence>
<feature type="compositionally biased region" description="Basic residues" evidence="14">
    <location>
        <begin position="685"/>
        <end position="698"/>
    </location>
</feature>
<dbReference type="InterPro" id="IPR029071">
    <property type="entry name" value="Ubiquitin-like_domsf"/>
</dbReference>
<keyword evidence="5" id="KW-0479">Metal-binding</keyword>
<feature type="compositionally biased region" description="Polar residues" evidence="14">
    <location>
        <begin position="774"/>
        <end position="790"/>
    </location>
</feature>
<dbReference type="Gene3D" id="2.30.280.10">
    <property type="entry name" value="SRA-YDG"/>
    <property type="match status" value="1"/>
</dbReference>
<dbReference type="InterPro" id="IPR013083">
    <property type="entry name" value="Znf_RING/FYVE/PHD"/>
</dbReference>
<evidence type="ECO:0000256" key="3">
    <source>
        <dbReference type="ARBA" id="ARBA00012483"/>
    </source>
</evidence>
<dbReference type="CDD" id="cd15525">
    <property type="entry name" value="PHD_UHRF1_2"/>
    <property type="match status" value="1"/>
</dbReference>
<dbReference type="SUPFAM" id="SSF54236">
    <property type="entry name" value="Ubiquitin-like"/>
    <property type="match status" value="1"/>
</dbReference>
<dbReference type="PROSITE" id="PS50053">
    <property type="entry name" value="UBIQUITIN_2"/>
    <property type="match status" value="1"/>
</dbReference>
<protein>
    <recommendedName>
        <fullName evidence="3">RING-type E3 ubiquitin transferase</fullName>
        <ecNumber evidence="3">2.3.2.27</ecNumber>
    </recommendedName>
</protein>
<evidence type="ECO:0000313" key="20">
    <source>
        <dbReference type="Proteomes" id="UP001150925"/>
    </source>
</evidence>
<organism evidence="19 20">
    <name type="scientific">Dispira parvispora</name>
    <dbReference type="NCBI Taxonomy" id="1520584"/>
    <lineage>
        <taxon>Eukaryota</taxon>
        <taxon>Fungi</taxon>
        <taxon>Fungi incertae sedis</taxon>
        <taxon>Zoopagomycota</taxon>
        <taxon>Kickxellomycotina</taxon>
        <taxon>Dimargaritomycetes</taxon>
        <taxon>Dimargaritales</taxon>
        <taxon>Dimargaritaceae</taxon>
        <taxon>Dispira</taxon>
    </lineage>
</organism>
<dbReference type="EC" id="2.3.2.27" evidence="3"/>
<dbReference type="GO" id="GO:0044027">
    <property type="term" value="P:negative regulation of gene expression via chromosomal CpG island methylation"/>
    <property type="evidence" value="ECO:0007669"/>
    <property type="project" value="TreeGrafter"/>
</dbReference>
<evidence type="ECO:0000256" key="11">
    <source>
        <dbReference type="ARBA" id="ARBA00023306"/>
    </source>
</evidence>
<evidence type="ECO:0000259" key="18">
    <source>
        <dbReference type="PROSITE" id="PS51015"/>
    </source>
</evidence>
<dbReference type="PROSITE" id="PS51015">
    <property type="entry name" value="YDG"/>
    <property type="match status" value="1"/>
</dbReference>
<keyword evidence="7" id="KW-0833">Ubl conjugation pathway</keyword>
<evidence type="ECO:0000313" key="19">
    <source>
        <dbReference type="EMBL" id="KAJ1966863.1"/>
    </source>
</evidence>
<dbReference type="PANTHER" id="PTHR14140">
    <property type="entry name" value="E3 UBIQUITIN-PROTEIN LIGASE UHRF-RELATED"/>
    <property type="match status" value="1"/>
</dbReference>
<keyword evidence="11" id="KW-0131">Cell cycle</keyword>
<dbReference type="Gene3D" id="2.30.30.1150">
    <property type="match status" value="1"/>
</dbReference>
<dbReference type="InterPro" id="IPR045134">
    <property type="entry name" value="UHRF1/2-like"/>
</dbReference>
<dbReference type="InterPro" id="IPR003105">
    <property type="entry name" value="SRA_YDG"/>
</dbReference>
<dbReference type="GO" id="GO:0016567">
    <property type="term" value="P:protein ubiquitination"/>
    <property type="evidence" value="ECO:0007669"/>
    <property type="project" value="TreeGrafter"/>
</dbReference>
<dbReference type="GO" id="GO:0061630">
    <property type="term" value="F:ubiquitin protein ligase activity"/>
    <property type="evidence" value="ECO:0007669"/>
    <property type="project" value="UniProtKB-EC"/>
</dbReference>
<dbReference type="SUPFAM" id="SSF57903">
    <property type="entry name" value="FYVE/PHD zinc finger"/>
    <property type="match status" value="1"/>
</dbReference>
<feature type="compositionally biased region" description="Polar residues" evidence="14">
    <location>
        <begin position="722"/>
        <end position="737"/>
    </location>
</feature>
<feature type="region of interest" description="Disordered" evidence="14">
    <location>
        <begin position="621"/>
        <end position="797"/>
    </location>
</feature>
<dbReference type="InterPro" id="IPR000626">
    <property type="entry name" value="Ubiquitin-like_dom"/>
</dbReference>
<proteinExistence type="predicted"/>
<dbReference type="SMART" id="SM00466">
    <property type="entry name" value="SRA"/>
    <property type="match status" value="1"/>
</dbReference>
<keyword evidence="8" id="KW-0862">Zinc</keyword>
<gene>
    <name evidence="19" type="ORF">IWQ62_002201</name>
</gene>
<dbReference type="Gene3D" id="3.30.40.10">
    <property type="entry name" value="Zinc/RING finger domain, C3HC4 (zinc finger)"/>
    <property type="match status" value="1"/>
</dbReference>
<dbReference type="PROSITE" id="PS50016">
    <property type="entry name" value="ZF_PHD_2"/>
    <property type="match status" value="1"/>
</dbReference>
<dbReference type="InterPro" id="IPR017907">
    <property type="entry name" value="Znf_RING_CS"/>
</dbReference>
<dbReference type="EMBL" id="JANBPY010000436">
    <property type="protein sequence ID" value="KAJ1966863.1"/>
    <property type="molecule type" value="Genomic_DNA"/>
</dbReference>
<evidence type="ECO:0000256" key="13">
    <source>
        <dbReference type="PROSITE-ProRule" id="PRU00358"/>
    </source>
</evidence>
<feature type="compositionally biased region" description="Basic and acidic residues" evidence="14">
    <location>
        <begin position="628"/>
        <end position="639"/>
    </location>
</feature>
<feature type="compositionally biased region" description="Low complexity" evidence="14">
    <location>
        <begin position="469"/>
        <end position="492"/>
    </location>
</feature>
<comment type="subcellular location">
    <subcellularLocation>
        <location evidence="13">Nucleus</location>
    </subcellularLocation>
</comment>
<evidence type="ECO:0000259" key="15">
    <source>
        <dbReference type="PROSITE" id="PS50016"/>
    </source>
</evidence>
<evidence type="ECO:0000256" key="9">
    <source>
        <dbReference type="ARBA" id="ARBA00023125"/>
    </source>
</evidence>
<dbReference type="Pfam" id="PF02182">
    <property type="entry name" value="SAD_SRA"/>
    <property type="match status" value="1"/>
</dbReference>
<feature type="region of interest" description="Disordered" evidence="14">
    <location>
        <begin position="458"/>
        <end position="494"/>
    </location>
</feature>
<dbReference type="InterPro" id="IPR036987">
    <property type="entry name" value="SRA-YDG_sf"/>
</dbReference>
<feature type="compositionally biased region" description="Polar residues" evidence="14">
    <location>
        <begin position="99"/>
        <end position="114"/>
    </location>
</feature>
<dbReference type="Pfam" id="PF00628">
    <property type="entry name" value="PHD"/>
    <property type="match status" value="1"/>
</dbReference>
<dbReference type="InterPro" id="IPR015947">
    <property type="entry name" value="PUA-like_sf"/>
</dbReference>
<evidence type="ECO:0000256" key="4">
    <source>
        <dbReference type="ARBA" id="ARBA00022679"/>
    </source>
</evidence>
<dbReference type="GO" id="GO:0003677">
    <property type="term" value="F:DNA binding"/>
    <property type="evidence" value="ECO:0007669"/>
    <property type="project" value="UniProtKB-KW"/>
</dbReference>
<feature type="domain" description="PHD-type" evidence="15">
    <location>
        <begin position="163"/>
        <end position="213"/>
    </location>
</feature>
<dbReference type="InterPro" id="IPR011011">
    <property type="entry name" value="Znf_FYVE_PHD"/>
</dbReference>
<comment type="pathway">
    <text evidence="2">Protein modification; protein ubiquitination.</text>
</comment>
<evidence type="ECO:0000256" key="10">
    <source>
        <dbReference type="ARBA" id="ARBA00023242"/>
    </source>
</evidence>
<evidence type="ECO:0000256" key="12">
    <source>
        <dbReference type="PROSITE-ProRule" id="PRU00175"/>
    </source>
</evidence>
<evidence type="ECO:0000256" key="5">
    <source>
        <dbReference type="ARBA" id="ARBA00022723"/>
    </source>
</evidence>
<feature type="domain" description="Ubiquitin-like" evidence="16">
    <location>
        <begin position="1"/>
        <end position="70"/>
    </location>
</feature>
<evidence type="ECO:0000259" key="16">
    <source>
        <dbReference type="PROSITE" id="PS50053"/>
    </source>
</evidence>
<keyword evidence="20" id="KW-1185">Reference proteome</keyword>